<reference evidence="2 3" key="1">
    <citation type="submission" date="2020-09" db="EMBL/GenBank/DDBJ databases">
        <title>Genome sequences of type strains of Chitinophaga qingshengii and Chitinophaga varians.</title>
        <authorList>
            <person name="Kittiwongwattana C."/>
        </authorList>
    </citation>
    <scope>NUCLEOTIDE SEQUENCE [LARGE SCALE GENOMIC DNA]</scope>
    <source>
        <strain evidence="2 3">JCM 30026</strain>
    </source>
</reference>
<organism evidence="2 3">
    <name type="scientific">Chitinophaga qingshengii</name>
    <dbReference type="NCBI Taxonomy" id="1569794"/>
    <lineage>
        <taxon>Bacteria</taxon>
        <taxon>Pseudomonadati</taxon>
        <taxon>Bacteroidota</taxon>
        <taxon>Chitinophagia</taxon>
        <taxon>Chitinophagales</taxon>
        <taxon>Chitinophagaceae</taxon>
        <taxon>Chitinophaga</taxon>
    </lineage>
</organism>
<dbReference type="EMBL" id="JACVFC010000002">
    <property type="protein sequence ID" value="MBC9931840.1"/>
    <property type="molecule type" value="Genomic_DNA"/>
</dbReference>
<dbReference type="Proteomes" id="UP000659124">
    <property type="component" value="Unassembled WGS sequence"/>
</dbReference>
<gene>
    <name evidence="2" type="ORF">ICL07_15755</name>
</gene>
<dbReference type="SUPFAM" id="SSF52540">
    <property type="entry name" value="P-loop containing nucleoside triphosphate hydrolases"/>
    <property type="match status" value="1"/>
</dbReference>
<evidence type="ECO:0000259" key="1">
    <source>
        <dbReference type="Pfam" id="PF07728"/>
    </source>
</evidence>
<accession>A0ABR7TQD1</accession>
<evidence type="ECO:0000313" key="3">
    <source>
        <dbReference type="Proteomes" id="UP000659124"/>
    </source>
</evidence>
<dbReference type="RefSeq" id="WP_188088987.1">
    <property type="nucleotide sequence ID" value="NZ_JACVFC010000002.1"/>
</dbReference>
<sequence length="378" mass="42917">MTTTKTLQFNYITYGTKVNAQQVEKMLEHVTHQHFDNPEHAGKRRPTPVCIWGLHGIGKTEMVRDFALRKGYQFTYIAPAQFEEMGDLLGMPKIAQQQDNAATLFVAPDWVPKQAGPGIFLIDDVNRADDRILRGIMQLLQNYELISWRFPEGWIIVLTANPDGGDYSVSTMDDAMLTRMMHVTMEFDVKTWARWAEGAGIDSRGIDFILSYPEVVTGARTTPRSLVQFFQSLETISDLRANLDLVKMLGDGCLDEATTTAFITFVNMDMDKLIEPHDIIHAPNFQIMEAQIKGLVDGKTKRMDILSVMMTRLTNYLLYMKEELNDKSFANLKAFILLDFIPNDLRLSMAQDLVNASSKSLKKLYSIPEVAKLLLTKM</sequence>
<name>A0ABR7TQD1_9BACT</name>
<keyword evidence="3" id="KW-1185">Reference proteome</keyword>
<dbReference type="Gene3D" id="3.40.50.300">
    <property type="entry name" value="P-loop containing nucleotide triphosphate hydrolases"/>
    <property type="match status" value="1"/>
</dbReference>
<feature type="domain" description="ATPase dynein-related AAA" evidence="1">
    <location>
        <begin position="48"/>
        <end position="180"/>
    </location>
</feature>
<proteinExistence type="predicted"/>
<comment type="caution">
    <text evidence="2">The sequence shown here is derived from an EMBL/GenBank/DDBJ whole genome shotgun (WGS) entry which is preliminary data.</text>
</comment>
<dbReference type="InterPro" id="IPR011704">
    <property type="entry name" value="ATPase_dyneun-rel_AAA"/>
</dbReference>
<evidence type="ECO:0000313" key="2">
    <source>
        <dbReference type="EMBL" id="MBC9931840.1"/>
    </source>
</evidence>
<dbReference type="InterPro" id="IPR027417">
    <property type="entry name" value="P-loop_NTPase"/>
</dbReference>
<dbReference type="Pfam" id="PF07728">
    <property type="entry name" value="AAA_5"/>
    <property type="match status" value="1"/>
</dbReference>
<protein>
    <submittedName>
        <fullName evidence="2">AAA family ATPase</fullName>
    </submittedName>
</protein>